<dbReference type="Proteomes" id="UP000515146">
    <property type="component" value="Unplaced"/>
</dbReference>
<gene>
    <name evidence="2" type="primary">LOC113797317</name>
</gene>
<evidence type="ECO:0000313" key="2">
    <source>
        <dbReference type="RefSeq" id="XP_027203474.1"/>
    </source>
</evidence>
<dbReference type="PANTHER" id="PTHR11362:SF82">
    <property type="entry name" value="PHOSPHATIDYLETHANOLAMINE-BINDING PROTEIN 4"/>
    <property type="match status" value="1"/>
</dbReference>
<dbReference type="FunCoup" id="A0A6P6YFB8">
    <property type="interactions" value="339"/>
</dbReference>
<proteinExistence type="predicted"/>
<dbReference type="AlphaFoldDB" id="A0A6P6YFB8"/>
<evidence type="ECO:0000313" key="1">
    <source>
        <dbReference type="Proteomes" id="UP000515146"/>
    </source>
</evidence>
<dbReference type="InterPro" id="IPR036610">
    <property type="entry name" value="PEBP-like_sf"/>
</dbReference>
<dbReference type="Gene3D" id="3.90.280.10">
    <property type="entry name" value="PEBP-like"/>
    <property type="match status" value="1"/>
</dbReference>
<sequence>MLAARSFLPWVIRTSTIACVTKISPILVQTIPSTFAINNTLQTQFRNISEVALRRTMEQHQVVKDVIDTVPLHVAEVKFSSGVEMKLGNELTPTQVQHVPISVKWPAESDTLYTVCMTDPDAPSRQQPKYREWHHWLVVNVPGSDIAKGETLSEYVGSGPPKGTGLHRYVLVIYKQPGKITPDEKRLTNRSGEGRANFKIREFAKKYNLGEPIAGNFYQAEWDDYVPKLYEQLSGE</sequence>
<reference evidence="2" key="1">
    <citation type="submission" date="2025-08" db="UniProtKB">
        <authorList>
            <consortium name="RefSeq"/>
        </authorList>
    </citation>
    <scope>IDENTIFICATION</scope>
    <source>
        <strain evidence="2">Airmid</strain>
    </source>
</reference>
<organism evidence="1 2">
    <name type="scientific">Dermatophagoides pteronyssinus</name>
    <name type="common">European house dust mite</name>
    <dbReference type="NCBI Taxonomy" id="6956"/>
    <lineage>
        <taxon>Eukaryota</taxon>
        <taxon>Metazoa</taxon>
        <taxon>Ecdysozoa</taxon>
        <taxon>Arthropoda</taxon>
        <taxon>Chelicerata</taxon>
        <taxon>Arachnida</taxon>
        <taxon>Acari</taxon>
        <taxon>Acariformes</taxon>
        <taxon>Sarcoptiformes</taxon>
        <taxon>Astigmata</taxon>
        <taxon>Psoroptidia</taxon>
        <taxon>Analgoidea</taxon>
        <taxon>Pyroglyphidae</taxon>
        <taxon>Dermatophagoidinae</taxon>
        <taxon>Dermatophagoides</taxon>
    </lineage>
</organism>
<keyword evidence="1" id="KW-1185">Reference proteome</keyword>
<dbReference type="Pfam" id="PF01161">
    <property type="entry name" value="PBP"/>
    <property type="match status" value="1"/>
</dbReference>
<dbReference type="InParanoid" id="A0A6P6YFB8"/>
<dbReference type="OMA" id="LIYEQKC"/>
<dbReference type="KEGG" id="dpte:113797317"/>
<protein>
    <submittedName>
        <fullName evidence="2">Protein D3-like</fullName>
    </submittedName>
</protein>
<name>A0A6P6YFB8_DERPT</name>
<dbReference type="PANTHER" id="PTHR11362">
    <property type="entry name" value="PHOSPHATIDYLETHANOLAMINE-BINDING PROTEIN"/>
    <property type="match status" value="1"/>
</dbReference>
<dbReference type="SUPFAM" id="SSF49777">
    <property type="entry name" value="PEBP-like"/>
    <property type="match status" value="1"/>
</dbReference>
<dbReference type="InterPro" id="IPR035810">
    <property type="entry name" value="PEBP_euk"/>
</dbReference>
<dbReference type="RefSeq" id="XP_027203474.1">
    <property type="nucleotide sequence ID" value="XM_027347673.1"/>
</dbReference>
<accession>A0A6P6YFB8</accession>
<dbReference type="FunFam" id="3.90.280.10:FF:000006">
    <property type="entry name" value="protein D3"/>
    <property type="match status" value="1"/>
</dbReference>
<dbReference type="OrthoDB" id="2506647at2759"/>
<dbReference type="InterPro" id="IPR008914">
    <property type="entry name" value="PEBP"/>
</dbReference>
<dbReference type="CDD" id="cd00866">
    <property type="entry name" value="PEBP_euk"/>
    <property type="match status" value="1"/>
</dbReference>